<evidence type="ECO:0000256" key="1">
    <source>
        <dbReference type="SAM" id="Coils"/>
    </source>
</evidence>
<evidence type="ECO:0000313" key="3">
    <source>
        <dbReference type="EMBL" id="KAF6156453.1"/>
    </source>
</evidence>
<proteinExistence type="predicted"/>
<feature type="region of interest" description="Disordered" evidence="2">
    <location>
        <begin position="105"/>
        <end position="141"/>
    </location>
</feature>
<feature type="coiled-coil region" evidence="1">
    <location>
        <begin position="212"/>
        <end position="239"/>
    </location>
</feature>
<feature type="compositionally biased region" description="Polar residues" evidence="2">
    <location>
        <begin position="394"/>
        <end position="419"/>
    </location>
</feature>
<protein>
    <submittedName>
        <fullName evidence="3">Uncharacterized protein</fullName>
    </submittedName>
</protein>
<evidence type="ECO:0000313" key="4">
    <source>
        <dbReference type="Proteomes" id="UP000541444"/>
    </source>
</evidence>
<gene>
    <name evidence="3" type="ORF">GIB67_001496</name>
</gene>
<dbReference type="Proteomes" id="UP000541444">
    <property type="component" value="Unassembled WGS sequence"/>
</dbReference>
<sequence length="454" mass="50587">MYIFENVDGDQFYYQGLLEYIMSDVVGINEVISPGSGIVVKKLCAVPIEVVPLPIIKQPDVVMMEDDEGPPICPTSQVEVETTQFDPLQHESTQFDPLQHETIARSRKKNTKRVKKLRESEVPEEELDDLPHMDFSNDEPNIKSEGGVRLEGMLQLEGEASNNGEEIDEVDVWIRWAETNPDSLDVEERVNPDGTTFSIRDSSNLFHTCPGRSGQSDKNENAQRVLKEVEETIRIVSTTRPAGVKELISRRYGADISYYTSWNAWIICMERIVGSYDEGYILQPEFVRRLKEKEWEEAGLVLVPRAQTHIDKMIKCYGQVGYGHNKKTCKGVPATPRPRVARAPKMVDTNVNKVKHINSIGLPPVIPNMRGRGSGDGGGGGSGGGRSSRGARLTQDTEAPRSTQTSQAPRQTRASTQQVQAPRQAQSRQTQSQTQATQGLRKSQSRQSQAIDAP</sequence>
<feature type="compositionally biased region" description="Low complexity" evidence="2">
    <location>
        <begin position="420"/>
        <end position="438"/>
    </location>
</feature>
<keyword evidence="1" id="KW-0175">Coiled coil</keyword>
<name>A0A7J7MNH8_9MAGN</name>
<accession>A0A7J7MNH8</accession>
<feature type="compositionally biased region" description="Gly residues" evidence="2">
    <location>
        <begin position="372"/>
        <end position="387"/>
    </location>
</feature>
<comment type="caution">
    <text evidence="3">The sequence shown here is derived from an EMBL/GenBank/DDBJ whole genome shotgun (WGS) entry which is preliminary data.</text>
</comment>
<evidence type="ECO:0000256" key="2">
    <source>
        <dbReference type="SAM" id="MobiDB-lite"/>
    </source>
</evidence>
<feature type="region of interest" description="Disordered" evidence="2">
    <location>
        <begin position="358"/>
        <end position="454"/>
    </location>
</feature>
<feature type="compositionally biased region" description="Polar residues" evidence="2">
    <location>
        <begin position="440"/>
        <end position="454"/>
    </location>
</feature>
<organism evidence="3 4">
    <name type="scientific">Kingdonia uniflora</name>
    <dbReference type="NCBI Taxonomy" id="39325"/>
    <lineage>
        <taxon>Eukaryota</taxon>
        <taxon>Viridiplantae</taxon>
        <taxon>Streptophyta</taxon>
        <taxon>Embryophyta</taxon>
        <taxon>Tracheophyta</taxon>
        <taxon>Spermatophyta</taxon>
        <taxon>Magnoliopsida</taxon>
        <taxon>Ranunculales</taxon>
        <taxon>Circaeasteraceae</taxon>
        <taxon>Kingdonia</taxon>
    </lineage>
</organism>
<reference evidence="3 4" key="1">
    <citation type="journal article" date="2020" name="IScience">
        <title>Genome Sequencing of the Endangered Kingdonia uniflora (Circaeasteraceae, Ranunculales) Reveals Potential Mechanisms of Evolutionary Specialization.</title>
        <authorList>
            <person name="Sun Y."/>
            <person name="Deng T."/>
            <person name="Zhang A."/>
            <person name="Moore M.J."/>
            <person name="Landis J.B."/>
            <person name="Lin N."/>
            <person name="Zhang H."/>
            <person name="Zhang X."/>
            <person name="Huang J."/>
            <person name="Zhang X."/>
            <person name="Sun H."/>
            <person name="Wang H."/>
        </authorList>
    </citation>
    <scope>NUCLEOTIDE SEQUENCE [LARGE SCALE GENOMIC DNA]</scope>
    <source>
        <strain evidence="3">TB1705</strain>
        <tissue evidence="3">Leaf</tissue>
    </source>
</reference>
<feature type="compositionally biased region" description="Basic residues" evidence="2">
    <location>
        <begin position="105"/>
        <end position="116"/>
    </location>
</feature>
<dbReference type="AlphaFoldDB" id="A0A7J7MNH8"/>
<dbReference type="EMBL" id="JACGCM010001332">
    <property type="protein sequence ID" value="KAF6156453.1"/>
    <property type="molecule type" value="Genomic_DNA"/>
</dbReference>
<feature type="non-terminal residue" evidence="3">
    <location>
        <position position="1"/>
    </location>
</feature>
<keyword evidence="4" id="KW-1185">Reference proteome</keyword>